<dbReference type="Pfam" id="PF07980">
    <property type="entry name" value="SusD_RagB"/>
    <property type="match status" value="1"/>
</dbReference>
<dbReference type="PROSITE" id="PS51257">
    <property type="entry name" value="PROKAR_LIPOPROTEIN"/>
    <property type="match status" value="1"/>
</dbReference>
<evidence type="ECO:0000256" key="4">
    <source>
        <dbReference type="ARBA" id="ARBA00023136"/>
    </source>
</evidence>
<comment type="subcellular location">
    <subcellularLocation>
        <location evidence="1">Cell outer membrane</location>
    </subcellularLocation>
</comment>
<dbReference type="Gene3D" id="2.20.20.130">
    <property type="match status" value="1"/>
</dbReference>
<keyword evidence="3 6" id="KW-0732">Signal</keyword>
<evidence type="ECO:0000256" key="6">
    <source>
        <dbReference type="SAM" id="SignalP"/>
    </source>
</evidence>
<dbReference type="Proteomes" id="UP001232117">
    <property type="component" value="Chromosome"/>
</dbReference>
<evidence type="ECO:0000259" key="7">
    <source>
        <dbReference type="Pfam" id="PF07980"/>
    </source>
</evidence>
<feature type="domain" description="RagB/SusD" evidence="7">
    <location>
        <begin position="304"/>
        <end position="455"/>
    </location>
</feature>
<dbReference type="EMBL" id="CP092332">
    <property type="protein sequence ID" value="WGK94693.1"/>
    <property type="molecule type" value="Genomic_DNA"/>
</dbReference>
<dbReference type="InterPro" id="IPR011990">
    <property type="entry name" value="TPR-like_helical_dom_sf"/>
</dbReference>
<dbReference type="InterPro" id="IPR012944">
    <property type="entry name" value="SusD_RagB_dom"/>
</dbReference>
<comment type="similarity">
    <text evidence="2">Belongs to the SusD family.</text>
</comment>
<gene>
    <name evidence="9" type="ORF">MG292_00245</name>
</gene>
<dbReference type="InterPro" id="IPR033985">
    <property type="entry name" value="SusD-like_N"/>
</dbReference>
<keyword evidence="5" id="KW-0998">Cell outer membrane</keyword>
<dbReference type="Pfam" id="PF14322">
    <property type="entry name" value="SusD-like_3"/>
    <property type="match status" value="1"/>
</dbReference>
<organism evidence="9 10">
    <name type="scientific">Flavobacterium keumense</name>
    <dbReference type="NCBI Taxonomy" id="1306518"/>
    <lineage>
        <taxon>Bacteria</taxon>
        <taxon>Pseudomonadati</taxon>
        <taxon>Bacteroidota</taxon>
        <taxon>Flavobacteriia</taxon>
        <taxon>Flavobacteriales</taxon>
        <taxon>Flavobacteriaceae</taxon>
        <taxon>Flavobacterium</taxon>
    </lineage>
</organism>
<evidence type="ECO:0000256" key="3">
    <source>
        <dbReference type="ARBA" id="ARBA00022729"/>
    </source>
</evidence>
<dbReference type="Gene3D" id="1.25.40.900">
    <property type="match status" value="1"/>
</dbReference>
<reference evidence="9 10" key="1">
    <citation type="submission" date="2023-06" db="EMBL/GenBank/DDBJ databases">
        <title>Complete Genome Sequence of Flavobacterium keumense K3R-10.</title>
        <authorList>
            <person name="Jeong H."/>
            <person name="Jhang S.Y."/>
            <person name="Kim J.N."/>
        </authorList>
    </citation>
    <scope>NUCLEOTIDE SEQUENCE [LARGE SCALE GENOMIC DNA]</scope>
    <source>
        <strain evidence="9 10">K3R-10</strain>
    </source>
</reference>
<dbReference type="Gene3D" id="1.25.40.390">
    <property type="match status" value="1"/>
</dbReference>
<proteinExistence type="inferred from homology"/>
<evidence type="ECO:0000313" key="10">
    <source>
        <dbReference type="Proteomes" id="UP001232117"/>
    </source>
</evidence>
<keyword evidence="10" id="KW-1185">Reference proteome</keyword>
<sequence>MKRIFIKILSVVVFSATMVSCSSDSLEPSLVQNRDFNLNPPSTVQDLSLLANGMYKRMVAVPYYGRDYIIYNECRTDNAYSNNASGRFLNVGTGTLTASAAYPTDTWTQIYRVIANANLIINSSIEGSAANDLKAQALVARALAHFDLLKLYGQHHVAGQGGMDALGVPYVKTYRDLTQLSPARNKVSEVKQFIYQDLDAALPLFGSTLDYTKINKQSAYAIKSRVGVYFGDWAIAKDAAATALGLGTATIVPQSGFVSSFSADGKQVNSVFELVQLSNDNNGINGLYQIYGATNYGDVVINTTQNFQSIYESTDVRNSAFMIGTISGYVRNIGKYTKLATNTKVIRYEEIVLNYAEALFETGDAAGALTQINRITAQRGATAYTTATKANILLERRKELAFEGFRFDDRIRNGLGTPTSPKATAAFAYGDYRLAFPIPQSEINGNPNMKQNYNY</sequence>
<name>A0ABY8N685_9FLAO</name>
<feature type="domain" description="SusD-like N-terminal" evidence="8">
    <location>
        <begin position="69"/>
        <end position="226"/>
    </location>
</feature>
<dbReference type="SUPFAM" id="SSF48452">
    <property type="entry name" value="TPR-like"/>
    <property type="match status" value="1"/>
</dbReference>
<evidence type="ECO:0000256" key="1">
    <source>
        <dbReference type="ARBA" id="ARBA00004442"/>
    </source>
</evidence>
<dbReference type="CDD" id="cd08977">
    <property type="entry name" value="SusD"/>
    <property type="match status" value="1"/>
</dbReference>
<evidence type="ECO:0000313" key="9">
    <source>
        <dbReference type="EMBL" id="WGK94693.1"/>
    </source>
</evidence>
<feature type="signal peptide" evidence="6">
    <location>
        <begin position="1"/>
        <end position="22"/>
    </location>
</feature>
<dbReference type="RefSeq" id="WP_264532577.1">
    <property type="nucleotide sequence ID" value="NZ_CP092332.1"/>
</dbReference>
<accession>A0ABY8N685</accession>
<feature type="chain" id="PRO_5047509936" evidence="6">
    <location>
        <begin position="23"/>
        <end position="455"/>
    </location>
</feature>
<evidence type="ECO:0000259" key="8">
    <source>
        <dbReference type="Pfam" id="PF14322"/>
    </source>
</evidence>
<keyword evidence="4" id="KW-0472">Membrane</keyword>
<evidence type="ECO:0000256" key="5">
    <source>
        <dbReference type="ARBA" id="ARBA00023237"/>
    </source>
</evidence>
<evidence type="ECO:0000256" key="2">
    <source>
        <dbReference type="ARBA" id="ARBA00006275"/>
    </source>
</evidence>
<protein>
    <submittedName>
        <fullName evidence="9">RagB/SusD family nutrient uptake outer membrane protein</fullName>
    </submittedName>
</protein>